<name>A0A4D9EPW1_9SAUR</name>
<organism evidence="1 2">
    <name type="scientific">Platysternon megacephalum</name>
    <name type="common">big-headed turtle</name>
    <dbReference type="NCBI Taxonomy" id="55544"/>
    <lineage>
        <taxon>Eukaryota</taxon>
        <taxon>Metazoa</taxon>
        <taxon>Chordata</taxon>
        <taxon>Craniata</taxon>
        <taxon>Vertebrata</taxon>
        <taxon>Euteleostomi</taxon>
        <taxon>Archelosauria</taxon>
        <taxon>Testudinata</taxon>
        <taxon>Testudines</taxon>
        <taxon>Cryptodira</taxon>
        <taxon>Durocryptodira</taxon>
        <taxon>Testudinoidea</taxon>
        <taxon>Platysternidae</taxon>
        <taxon>Platysternon</taxon>
    </lineage>
</organism>
<accession>A0A4D9EPW1</accession>
<evidence type="ECO:0000313" key="2">
    <source>
        <dbReference type="Proteomes" id="UP000297703"/>
    </source>
</evidence>
<keyword evidence="2" id="KW-1185">Reference proteome</keyword>
<dbReference type="AlphaFoldDB" id="A0A4D9EPW1"/>
<dbReference type="EMBL" id="QXTE01000018">
    <property type="protein sequence ID" value="TFK12827.1"/>
    <property type="molecule type" value="Genomic_DNA"/>
</dbReference>
<comment type="caution">
    <text evidence="1">The sequence shown here is derived from an EMBL/GenBank/DDBJ whole genome shotgun (WGS) entry which is preliminary data.</text>
</comment>
<keyword evidence="1" id="KW-0675">Receptor</keyword>
<evidence type="ECO:0000313" key="1">
    <source>
        <dbReference type="EMBL" id="TFK12827.1"/>
    </source>
</evidence>
<reference evidence="1 2" key="1">
    <citation type="submission" date="2019-04" db="EMBL/GenBank/DDBJ databases">
        <title>Draft genome of the big-headed turtle Platysternon megacephalum.</title>
        <authorList>
            <person name="Gong S."/>
        </authorList>
    </citation>
    <scope>NUCLEOTIDE SEQUENCE [LARGE SCALE GENOMIC DNA]</scope>
    <source>
        <strain evidence="1">DO16091913</strain>
        <tissue evidence="1">Muscle</tissue>
    </source>
</reference>
<proteinExistence type="predicted"/>
<gene>
    <name evidence="1" type="ORF">DR999_PMT03655</name>
</gene>
<protein>
    <submittedName>
        <fullName evidence="1">Gamma-aminobutyric acid receptor subunit rho-1</fullName>
    </submittedName>
</protein>
<reference evidence="1 2" key="2">
    <citation type="submission" date="2019-04" db="EMBL/GenBank/DDBJ databases">
        <title>The genome sequence of big-headed turtle.</title>
        <authorList>
            <person name="Gong S."/>
        </authorList>
    </citation>
    <scope>NUCLEOTIDE SEQUENCE [LARGE SCALE GENOMIC DNA]</scope>
    <source>
        <strain evidence="1">DO16091913</strain>
        <tissue evidence="1">Muscle</tissue>
    </source>
</reference>
<dbReference type="Proteomes" id="UP000297703">
    <property type="component" value="Unassembled WGS sequence"/>
</dbReference>
<sequence>MAVRLQLQLVTTTTIITIFLTSPLLTSITTTTLNITCIQALRLQYIPPLDQLQRPLLRYRLQQLLQLKRTIISTHIIHNSNWILSRTDLLDMEPLVLSGEYRK</sequence>